<reference evidence="1" key="1">
    <citation type="journal article" date="2023" name="Genome Biol. Evol.">
        <title>Long-read-based Genome Assembly of Drosophila gunungcola Reveals Fewer Chemosensory Genes in Flower-breeding Species.</title>
        <authorList>
            <person name="Negi A."/>
            <person name="Liao B.Y."/>
            <person name="Yeh S.D."/>
        </authorList>
    </citation>
    <scope>NUCLEOTIDE SEQUENCE</scope>
    <source>
        <strain evidence="1">Sukarami</strain>
    </source>
</reference>
<dbReference type="Proteomes" id="UP001059596">
    <property type="component" value="Chromosome 3R"/>
</dbReference>
<keyword evidence="2" id="KW-1185">Reference proteome</keyword>
<protein>
    <submittedName>
        <fullName evidence="1">Uncharacterized protein</fullName>
    </submittedName>
</protein>
<sequence>PTQPRTLTSRFKYFGVCPTDLLLNVKSIKLHQGIFCLPSIPTQKHSKASAAIYIHILLNIIKVHGACACNRFTQFDLRWRVILLKRYQKMHRSQLVV</sequence>
<dbReference type="EMBL" id="JAMKOV010000001">
    <property type="protein sequence ID" value="KAI8044953.1"/>
    <property type="molecule type" value="Genomic_DNA"/>
</dbReference>
<proteinExistence type="predicted"/>
<dbReference type="AlphaFoldDB" id="A0A9P9YY22"/>
<evidence type="ECO:0000313" key="1">
    <source>
        <dbReference type="EMBL" id="KAI8044953.1"/>
    </source>
</evidence>
<name>A0A9P9YY22_9MUSC</name>
<feature type="non-terminal residue" evidence="1">
    <location>
        <position position="1"/>
    </location>
</feature>
<organism evidence="1 2">
    <name type="scientific">Drosophila gunungcola</name>
    <name type="common">fruit fly</name>
    <dbReference type="NCBI Taxonomy" id="103775"/>
    <lineage>
        <taxon>Eukaryota</taxon>
        <taxon>Metazoa</taxon>
        <taxon>Ecdysozoa</taxon>
        <taxon>Arthropoda</taxon>
        <taxon>Hexapoda</taxon>
        <taxon>Insecta</taxon>
        <taxon>Pterygota</taxon>
        <taxon>Neoptera</taxon>
        <taxon>Endopterygota</taxon>
        <taxon>Diptera</taxon>
        <taxon>Brachycera</taxon>
        <taxon>Muscomorpha</taxon>
        <taxon>Ephydroidea</taxon>
        <taxon>Drosophilidae</taxon>
        <taxon>Drosophila</taxon>
        <taxon>Sophophora</taxon>
    </lineage>
</organism>
<gene>
    <name evidence="1" type="ORF">M5D96_001129</name>
</gene>
<evidence type="ECO:0000313" key="2">
    <source>
        <dbReference type="Proteomes" id="UP001059596"/>
    </source>
</evidence>
<accession>A0A9P9YY22</accession>
<comment type="caution">
    <text evidence="1">The sequence shown here is derived from an EMBL/GenBank/DDBJ whole genome shotgun (WGS) entry which is preliminary data.</text>
</comment>